<dbReference type="OrthoDB" id="5119168at2"/>
<protein>
    <recommendedName>
        <fullName evidence="5">Restriction endonuclease</fullName>
    </recommendedName>
</protein>
<proteinExistence type="predicted"/>
<gene>
    <name evidence="1" type="ORF">FHR37_004199</name>
    <name evidence="2" type="ORF">SAMN05421678_11839</name>
</gene>
<reference evidence="1 4" key="2">
    <citation type="submission" date="2020-07" db="EMBL/GenBank/DDBJ databases">
        <title>Sequencing the genomes of 1000 actinobacteria strains.</title>
        <authorList>
            <person name="Klenk H.-P."/>
        </authorList>
    </citation>
    <scope>NUCLEOTIDE SEQUENCE [LARGE SCALE GENOMIC DNA]</scope>
    <source>
        <strain evidence="1 4">DSM 45117</strain>
    </source>
</reference>
<evidence type="ECO:0000313" key="2">
    <source>
        <dbReference type="EMBL" id="SFH44961.1"/>
    </source>
</evidence>
<sequence length="117" mass="12584">MAGRSRKSSSVGFRFTWPNEAQLQEGIAAALASRGVPAEREVRLSGRDRIDLAVGNVGIEVKVAGNAANVRRQLTRYAASDQLEELVLVTTKAAHRGIPEEIGGKPVHLVWLSGVIQ</sequence>
<dbReference type="STRING" id="504797.SAMN05421678_11839"/>
<organism evidence="2 3">
    <name type="scientific">Actinopolymorpha cephalotaxi</name>
    <dbReference type="NCBI Taxonomy" id="504797"/>
    <lineage>
        <taxon>Bacteria</taxon>
        <taxon>Bacillati</taxon>
        <taxon>Actinomycetota</taxon>
        <taxon>Actinomycetes</taxon>
        <taxon>Propionibacteriales</taxon>
        <taxon>Actinopolymorphaceae</taxon>
        <taxon>Actinopolymorpha</taxon>
    </lineage>
</organism>
<evidence type="ECO:0000313" key="3">
    <source>
        <dbReference type="Proteomes" id="UP000199052"/>
    </source>
</evidence>
<accession>A0A1I3A6N1</accession>
<dbReference type="Proteomes" id="UP000533017">
    <property type="component" value="Unassembled WGS sequence"/>
</dbReference>
<evidence type="ECO:0000313" key="1">
    <source>
        <dbReference type="EMBL" id="NYH85348.1"/>
    </source>
</evidence>
<evidence type="ECO:0008006" key="5">
    <source>
        <dbReference type="Google" id="ProtNLM"/>
    </source>
</evidence>
<dbReference type="AlphaFoldDB" id="A0A1I3A6N1"/>
<reference evidence="2 3" key="1">
    <citation type="submission" date="2016-10" db="EMBL/GenBank/DDBJ databases">
        <authorList>
            <person name="de Groot N.N."/>
        </authorList>
    </citation>
    <scope>NUCLEOTIDE SEQUENCE [LARGE SCALE GENOMIC DNA]</scope>
    <source>
        <strain evidence="2 3">CPCC 202808</strain>
    </source>
</reference>
<name>A0A1I3A6N1_9ACTN</name>
<evidence type="ECO:0000313" key="4">
    <source>
        <dbReference type="Proteomes" id="UP000533017"/>
    </source>
</evidence>
<dbReference type="EMBL" id="JACBZA010000001">
    <property type="protein sequence ID" value="NYH85348.1"/>
    <property type="molecule type" value="Genomic_DNA"/>
</dbReference>
<keyword evidence="4" id="KW-1185">Reference proteome</keyword>
<dbReference type="Proteomes" id="UP000199052">
    <property type="component" value="Unassembled WGS sequence"/>
</dbReference>
<dbReference type="RefSeq" id="WP_092888220.1">
    <property type="nucleotide sequence ID" value="NZ_FOOI01000018.1"/>
</dbReference>
<dbReference type="EMBL" id="FOOI01000018">
    <property type="protein sequence ID" value="SFH44961.1"/>
    <property type="molecule type" value="Genomic_DNA"/>
</dbReference>